<dbReference type="InterPro" id="IPR002668">
    <property type="entry name" value="CNT_N_dom"/>
</dbReference>
<evidence type="ECO:0000313" key="12">
    <source>
        <dbReference type="EMBL" id="EBY8645029.1"/>
    </source>
</evidence>
<gene>
    <name evidence="10" type="ORF">D6K54_27220</name>
    <name evidence="12" type="ORF">D6S17_26525</name>
    <name evidence="11" type="ORF">DOV67_25280</name>
    <name evidence="13" type="ORF">EZX71_26860</name>
</gene>
<feature type="transmembrane region" description="Helical" evidence="7">
    <location>
        <begin position="250"/>
        <end position="272"/>
    </location>
</feature>
<dbReference type="AlphaFoldDB" id="A0A3Z6QTN3"/>
<feature type="transmembrane region" description="Helical" evidence="7">
    <location>
        <begin position="133"/>
        <end position="155"/>
    </location>
</feature>
<dbReference type="GO" id="GO:0005337">
    <property type="term" value="F:nucleoside transmembrane transporter activity"/>
    <property type="evidence" value="ECO:0007669"/>
    <property type="project" value="InterPro"/>
</dbReference>
<feature type="transmembrane region" description="Helical" evidence="7">
    <location>
        <begin position="33"/>
        <end position="51"/>
    </location>
</feature>
<name>A0A3Z6QTN3_SALEB</name>
<evidence type="ECO:0000256" key="3">
    <source>
        <dbReference type="ARBA" id="ARBA00022475"/>
    </source>
</evidence>
<keyword evidence="5 7" id="KW-1133">Transmembrane helix</keyword>
<dbReference type="EMBL" id="AAAGSE010000077">
    <property type="protein sequence ID" value="EAC0790353.1"/>
    <property type="molecule type" value="Genomic_DNA"/>
</dbReference>
<comment type="similarity">
    <text evidence="2">Belongs to the concentrative nucleoside transporter (CNT) (TC 2.A.41) family.</text>
</comment>
<dbReference type="PANTHER" id="PTHR10590">
    <property type="entry name" value="SODIUM/NUCLEOSIDE COTRANSPORTER"/>
    <property type="match status" value="1"/>
</dbReference>
<dbReference type="EMBL" id="AAKVUB010000062">
    <property type="protein sequence ID" value="ECW2471496.1"/>
    <property type="molecule type" value="Genomic_DNA"/>
</dbReference>
<dbReference type="InterPro" id="IPR008276">
    <property type="entry name" value="C_nuclsd_transpt"/>
</dbReference>
<feature type="transmembrane region" description="Helical" evidence="7">
    <location>
        <begin position="284"/>
        <end position="315"/>
    </location>
</feature>
<evidence type="ECO:0000256" key="6">
    <source>
        <dbReference type="ARBA" id="ARBA00023136"/>
    </source>
</evidence>
<dbReference type="Proteomes" id="UP000839708">
    <property type="component" value="Unassembled WGS sequence"/>
</dbReference>
<keyword evidence="6 7" id="KW-0472">Membrane</keyword>
<evidence type="ECO:0000313" key="10">
    <source>
        <dbReference type="EMBL" id="EAC0790353.1"/>
    </source>
</evidence>
<dbReference type="PANTHER" id="PTHR10590:SF23">
    <property type="entry name" value="NUPC_NUPG FAMILY NUCLEOSIDE CNT TRANSPORTER"/>
    <property type="match status" value="1"/>
</dbReference>
<dbReference type="EMBL" id="AAGTQF010000109">
    <property type="protein sequence ID" value="EBR8574801.1"/>
    <property type="molecule type" value="Genomic_DNA"/>
</dbReference>
<evidence type="ECO:0000259" key="8">
    <source>
        <dbReference type="Pfam" id="PF01773"/>
    </source>
</evidence>
<feature type="transmembrane region" description="Helical" evidence="7">
    <location>
        <begin position="92"/>
        <end position="112"/>
    </location>
</feature>
<dbReference type="GO" id="GO:0015293">
    <property type="term" value="F:symporter activity"/>
    <property type="evidence" value="ECO:0007669"/>
    <property type="project" value="TreeGrafter"/>
</dbReference>
<dbReference type="Pfam" id="PF01773">
    <property type="entry name" value="Nucleos_tra2_N"/>
    <property type="match status" value="1"/>
</dbReference>
<keyword evidence="3" id="KW-1003">Cell membrane</keyword>
<feature type="domain" description="Concentrative nucleoside transporter C-terminal" evidence="9">
    <location>
        <begin position="194"/>
        <end position="393"/>
    </location>
</feature>
<evidence type="ECO:0000256" key="4">
    <source>
        <dbReference type="ARBA" id="ARBA00022692"/>
    </source>
</evidence>
<comment type="caution">
    <text evidence="10">The sequence shown here is derived from an EMBL/GenBank/DDBJ whole genome shotgun (WGS) entry which is preliminary data.</text>
</comment>
<proteinExistence type="inferred from homology"/>
<organism evidence="10">
    <name type="scientific">Salmonella enterica subsp. enterica serovar Java</name>
    <dbReference type="NCBI Taxonomy" id="224729"/>
    <lineage>
        <taxon>Bacteria</taxon>
        <taxon>Pseudomonadati</taxon>
        <taxon>Pseudomonadota</taxon>
        <taxon>Gammaproteobacteria</taxon>
        <taxon>Enterobacterales</taxon>
        <taxon>Enterobacteriaceae</taxon>
        <taxon>Salmonella</taxon>
    </lineage>
</organism>
<dbReference type="InterPro" id="IPR011657">
    <property type="entry name" value="CNT_C_dom"/>
</dbReference>
<sequence length="396" mass="42541">MKYLIALLSLTVIFFMAWLVSYNRSGVRKKITPILYCLLAEFLLAFILTGTRTGVTMMNAVSGVFRALFVYADTGTYFVFGDLVNKGGDNFLLGALMPTVFICALIGILKYLKILPLLMKYTGAGLNRMTKAGILESYGAISAVVLGMTAVFVAIKENLGSVEKNRLYTLSAASMSSVDLSIVAAYMKMIDGKYVILAILLNLFSYFIIVSIINPYDLKANDNVLKISEEENEGGFFAVLTEHIWDGFKIVGAVAAMVVGFVALIAMLNGIFSGILGISFQNAVGYLFSPLAFLIGVPWSDCIHIGGIMATKLLANEFVAMLDLTRILSELSPHTAGVISVFLVSYANFGSVGIIVGAVNSLSARQGRIVAGFSMKLLYGASLVSLLSATIAGIML</sequence>
<dbReference type="Proteomes" id="UP000839631">
    <property type="component" value="Unassembled WGS sequence"/>
</dbReference>
<evidence type="ECO:0000313" key="11">
    <source>
        <dbReference type="EMBL" id="EBR8574801.1"/>
    </source>
</evidence>
<evidence type="ECO:0000256" key="2">
    <source>
        <dbReference type="ARBA" id="ARBA00009033"/>
    </source>
</evidence>
<evidence type="ECO:0000256" key="1">
    <source>
        <dbReference type="ARBA" id="ARBA00004651"/>
    </source>
</evidence>
<keyword evidence="4 7" id="KW-0812">Transmembrane</keyword>
<dbReference type="GO" id="GO:0005886">
    <property type="term" value="C:plasma membrane"/>
    <property type="evidence" value="ECO:0007669"/>
    <property type="project" value="UniProtKB-SubCell"/>
</dbReference>
<dbReference type="EMBL" id="AAHPHN010000079">
    <property type="protein sequence ID" value="EBY8645029.1"/>
    <property type="molecule type" value="Genomic_DNA"/>
</dbReference>
<feature type="transmembrane region" description="Helical" evidence="7">
    <location>
        <begin position="167"/>
        <end position="187"/>
    </location>
</feature>
<comment type="subcellular location">
    <subcellularLocation>
        <location evidence="1">Cell membrane</location>
        <topology evidence="1">Multi-pass membrane protein</topology>
    </subcellularLocation>
</comment>
<dbReference type="Pfam" id="PF07662">
    <property type="entry name" value="Nucleos_tra2_C"/>
    <property type="match status" value="1"/>
</dbReference>
<evidence type="ECO:0000256" key="5">
    <source>
        <dbReference type="ARBA" id="ARBA00022989"/>
    </source>
</evidence>
<accession>A0A3Z6QTN3</accession>
<feature type="transmembrane region" description="Helical" evidence="7">
    <location>
        <begin position="194"/>
        <end position="213"/>
    </location>
</feature>
<evidence type="ECO:0000313" key="13">
    <source>
        <dbReference type="EMBL" id="ECW2471496.1"/>
    </source>
</evidence>
<feature type="transmembrane region" description="Helical" evidence="7">
    <location>
        <begin position="335"/>
        <end position="356"/>
    </location>
</feature>
<evidence type="ECO:0000256" key="7">
    <source>
        <dbReference type="SAM" id="Phobius"/>
    </source>
</evidence>
<feature type="transmembrane region" description="Helical" evidence="7">
    <location>
        <begin position="377"/>
        <end position="395"/>
    </location>
</feature>
<feature type="domain" description="Concentrative nucleoside transporter N-terminal" evidence="8">
    <location>
        <begin position="9"/>
        <end position="83"/>
    </location>
</feature>
<protein>
    <submittedName>
        <fullName evidence="10">NupC/NupG family nucleoside CNT transporter</fullName>
    </submittedName>
</protein>
<dbReference type="Proteomes" id="UP000839733">
    <property type="component" value="Unassembled WGS sequence"/>
</dbReference>
<reference evidence="10" key="1">
    <citation type="submission" date="2018-09" db="EMBL/GenBank/DDBJ databases">
        <authorList>
            <person name="Ashton P.M."/>
            <person name="Dallman T."/>
            <person name="Nair S."/>
            <person name="De Pinna E."/>
            <person name="Peters T."/>
            <person name="Grant K."/>
        </authorList>
    </citation>
    <scope>NUCLEOTIDE SEQUENCE [LARGE SCALE GENOMIC DNA]</scope>
    <source>
        <strain evidence="12">140692</strain>
        <strain evidence="13">367309</strain>
        <strain evidence="10">412099</strain>
        <strain evidence="11">498895</strain>
    </source>
</reference>
<evidence type="ECO:0000259" key="9">
    <source>
        <dbReference type="Pfam" id="PF07662"/>
    </source>
</evidence>